<dbReference type="SUPFAM" id="SSF54236">
    <property type="entry name" value="Ubiquitin-like"/>
    <property type="match status" value="1"/>
</dbReference>
<accession>A0A813XYN9</accession>
<protein>
    <submittedName>
        <fullName evidence="2">Uncharacterized protein</fullName>
    </submittedName>
</protein>
<dbReference type="OrthoDB" id="6372151at2759"/>
<gene>
    <name evidence="2" type="ORF">OXX778_LOCUS9980</name>
</gene>
<feature type="region of interest" description="Disordered" evidence="1">
    <location>
        <begin position="285"/>
        <end position="312"/>
    </location>
</feature>
<evidence type="ECO:0000313" key="2">
    <source>
        <dbReference type="EMBL" id="CAF0871967.1"/>
    </source>
</evidence>
<dbReference type="Gene3D" id="3.10.20.90">
    <property type="entry name" value="Phosphatidylinositol 3-kinase Catalytic Subunit, Chain A, domain 1"/>
    <property type="match status" value="1"/>
</dbReference>
<dbReference type="Proteomes" id="UP000663879">
    <property type="component" value="Unassembled WGS sequence"/>
</dbReference>
<proteinExistence type="predicted"/>
<evidence type="ECO:0000313" key="3">
    <source>
        <dbReference type="Proteomes" id="UP000663879"/>
    </source>
</evidence>
<reference evidence="2" key="1">
    <citation type="submission" date="2021-02" db="EMBL/GenBank/DDBJ databases">
        <authorList>
            <person name="Nowell W R."/>
        </authorList>
    </citation>
    <scope>NUCLEOTIDE SEQUENCE</scope>
    <source>
        <strain evidence="2">Ploen Becks lab</strain>
    </source>
</reference>
<sequence length="329" mass="37206">MERLPIFVNGVEKYASGITKDTTVDDIKFAMLSATQSNFTPDKMNDYGVFEMFQSNEKLLDGQTKMYKILKSYKLIRSEQLSQIKFYIKQKIHSSSTSSKDKKLSNDNKSDSKGFKFCALSPTVKKTWNQQKALNGKSSFVKKQLETFFSSAKSDKSSSSNVSICSIPSNAWSSDCDEQQDVSSNLKEHKNKKYASIRQLNRMKKSTIRKTQDLPINNEMKIRLDKIHELKSQLESIQSQLRQNQTKSLLSTSSSTTQSSSALTEMVSLKKNLLNSLETELENLEKQQISKQTSSSSIKSTDSGISSCNSDDDSESCFLYKTIKYETLV</sequence>
<keyword evidence="3" id="KW-1185">Reference proteome</keyword>
<organism evidence="2 3">
    <name type="scientific">Brachionus calyciflorus</name>
    <dbReference type="NCBI Taxonomy" id="104777"/>
    <lineage>
        <taxon>Eukaryota</taxon>
        <taxon>Metazoa</taxon>
        <taxon>Spiralia</taxon>
        <taxon>Gnathifera</taxon>
        <taxon>Rotifera</taxon>
        <taxon>Eurotatoria</taxon>
        <taxon>Monogononta</taxon>
        <taxon>Pseudotrocha</taxon>
        <taxon>Ploima</taxon>
        <taxon>Brachionidae</taxon>
        <taxon>Brachionus</taxon>
    </lineage>
</organism>
<comment type="caution">
    <text evidence="2">The sequence shown here is derived from an EMBL/GenBank/DDBJ whole genome shotgun (WGS) entry which is preliminary data.</text>
</comment>
<dbReference type="EMBL" id="CAJNOC010001528">
    <property type="protein sequence ID" value="CAF0871967.1"/>
    <property type="molecule type" value="Genomic_DNA"/>
</dbReference>
<dbReference type="InterPro" id="IPR029071">
    <property type="entry name" value="Ubiquitin-like_domsf"/>
</dbReference>
<name>A0A813XYN9_9BILA</name>
<dbReference type="AlphaFoldDB" id="A0A813XYN9"/>
<feature type="compositionally biased region" description="Low complexity" evidence="1">
    <location>
        <begin position="286"/>
        <end position="309"/>
    </location>
</feature>
<evidence type="ECO:0000256" key="1">
    <source>
        <dbReference type="SAM" id="MobiDB-lite"/>
    </source>
</evidence>